<reference evidence="2 4" key="1">
    <citation type="journal article" date="2020" name="G3 (Bethesda)">
        <title>Whole Genome Sequencing and Comparative Genomics of Two Nematicidal Bacillus Strains Reveals a Wide Range of Possible Virulence Factors.</title>
        <authorList>
            <person name="Susic N."/>
            <person name="Janezic S."/>
            <person name="Rupnik M."/>
            <person name="Geric Stare B."/>
        </authorList>
    </citation>
    <scope>NUCLEOTIDE SEQUENCE [LARGE SCALE GENOMIC DNA]</scope>
    <source>
        <strain evidence="2 4">I-1582</strain>
    </source>
</reference>
<evidence type="ECO:0000313" key="4">
    <source>
        <dbReference type="Proteomes" id="UP000465778"/>
    </source>
</evidence>
<keyword evidence="1" id="KW-0812">Transmembrane</keyword>
<gene>
    <name evidence="2" type="ORF">KIS1582_0171</name>
    <name evidence="3" type="ORF">OD459_22015</name>
</gene>
<keyword evidence="1" id="KW-0472">Membrane</keyword>
<feature type="transmembrane region" description="Helical" evidence="1">
    <location>
        <begin position="62"/>
        <end position="82"/>
    </location>
</feature>
<evidence type="ECO:0000256" key="1">
    <source>
        <dbReference type="SAM" id="Phobius"/>
    </source>
</evidence>
<reference evidence="3" key="2">
    <citation type="submission" date="2022-10" db="EMBL/GenBank/DDBJ databases">
        <title>Mechanism of multi-heavy metal repair in Cytobacillus Firmus M7.</title>
        <authorList>
            <person name="Li X."/>
            <person name="Yu C."/>
        </authorList>
    </citation>
    <scope>NUCLEOTIDE SEQUENCE</scope>
    <source>
        <strain evidence="3">M7</strain>
    </source>
</reference>
<dbReference type="RefSeq" id="WP_048007869.1">
    <property type="nucleotide sequence ID" value="NZ_CP107027.1"/>
</dbReference>
<feature type="transmembrane region" description="Helical" evidence="1">
    <location>
        <begin position="94"/>
        <end position="116"/>
    </location>
</feature>
<dbReference type="AlphaFoldDB" id="A0A0J5WF60"/>
<sequence length="200" mass="22820">MNTSGYTITKKQKTDITQILVTTGIILILSAIFIPIFLLSPFQAQFYRPEGTWVFEAPKSAYLTFSIGLAAVGVFIILGVWMKSAEKFGWFGKVFVGAGFLISLLMAILSFDYYHYIDKNGVHFNTLLSLQEKHYEWSEIQQARQTVINKMGVMSDDELIFTFSDGTAYSFQLNDNIRKARIATYYELEEQGVELIRETD</sequence>
<organism evidence="2 4">
    <name type="scientific">Cytobacillus firmus</name>
    <name type="common">Bacillus firmus</name>
    <dbReference type="NCBI Taxonomy" id="1399"/>
    <lineage>
        <taxon>Bacteria</taxon>
        <taxon>Bacillati</taxon>
        <taxon>Bacillota</taxon>
        <taxon>Bacilli</taxon>
        <taxon>Bacillales</taxon>
        <taxon>Bacillaceae</taxon>
        <taxon>Cytobacillus</taxon>
    </lineage>
</organism>
<dbReference type="EMBL" id="VDEM01000001">
    <property type="protein sequence ID" value="KAF0826032.1"/>
    <property type="molecule type" value="Genomic_DNA"/>
</dbReference>
<accession>A0A0J5WF60</accession>
<dbReference type="Proteomes" id="UP001163104">
    <property type="component" value="Chromosome"/>
</dbReference>
<dbReference type="Proteomes" id="UP000465778">
    <property type="component" value="Unassembled WGS sequence"/>
</dbReference>
<dbReference type="OrthoDB" id="2926867at2"/>
<feature type="transmembrane region" description="Helical" evidence="1">
    <location>
        <begin position="20"/>
        <end position="42"/>
    </location>
</feature>
<evidence type="ECO:0000313" key="3">
    <source>
        <dbReference type="EMBL" id="UYG94832.1"/>
    </source>
</evidence>
<name>A0A0J5WF60_CYTFI</name>
<proteinExistence type="predicted"/>
<keyword evidence="1" id="KW-1133">Transmembrane helix</keyword>
<evidence type="ECO:0000313" key="2">
    <source>
        <dbReference type="EMBL" id="KAF0826032.1"/>
    </source>
</evidence>
<dbReference type="EMBL" id="CP107027">
    <property type="protein sequence ID" value="UYG94832.1"/>
    <property type="molecule type" value="Genomic_DNA"/>
</dbReference>
<protein>
    <submittedName>
        <fullName evidence="3">Efflux RND transporter permease subunit</fullName>
    </submittedName>
</protein>